<gene>
    <name evidence="2" type="ORF">GCM10012275_54210</name>
</gene>
<protein>
    <submittedName>
        <fullName evidence="2">Uncharacterized protein</fullName>
    </submittedName>
</protein>
<reference evidence="2" key="1">
    <citation type="journal article" date="2014" name="Int. J. Syst. Evol. Microbiol.">
        <title>Complete genome sequence of Corynebacterium casei LMG S-19264T (=DSM 44701T), isolated from a smear-ripened cheese.</title>
        <authorList>
            <consortium name="US DOE Joint Genome Institute (JGI-PGF)"/>
            <person name="Walter F."/>
            <person name="Albersmeier A."/>
            <person name="Kalinowski J."/>
            <person name="Ruckert C."/>
        </authorList>
    </citation>
    <scope>NUCLEOTIDE SEQUENCE</scope>
    <source>
        <strain evidence="2">CGMCC 4.5737</strain>
    </source>
</reference>
<evidence type="ECO:0000313" key="3">
    <source>
        <dbReference type="Proteomes" id="UP000637578"/>
    </source>
</evidence>
<sequence>MSTQPWWVPGPHDAESVVDDEFDFVTEVIGDDLVVGGVVYSRIDWKYEDGEAVRRSPEERQAMLDALAAELGEEDAHRPAASEIEHGGCDASPPC</sequence>
<dbReference type="EMBL" id="BMMK01000037">
    <property type="protein sequence ID" value="GGM76648.1"/>
    <property type="molecule type" value="Genomic_DNA"/>
</dbReference>
<proteinExistence type="predicted"/>
<reference evidence="2" key="2">
    <citation type="submission" date="2020-09" db="EMBL/GenBank/DDBJ databases">
        <authorList>
            <person name="Sun Q."/>
            <person name="Zhou Y."/>
        </authorList>
    </citation>
    <scope>NUCLEOTIDE SEQUENCE</scope>
    <source>
        <strain evidence="2">CGMCC 4.5737</strain>
    </source>
</reference>
<evidence type="ECO:0000256" key="1">
    <source>
        <dbReference type="SAM" id="MobiDB-lite"/>
    </source>
</evidence>
<comment type="caution">
    <text evidence="2">The sequence shown here is derived from an EMBL/GenBank/DDBJ whole genome shotgun (WGS) entry which is preliminary data.</text>
</comment>
<keyword evidence="3" id="KW-1185">Reference proteome</keyword>
<accession>A0A8J3CJM3</accession>
<dbReference type="AlphaFoldDB" id="A0A8J3CJM3"/>
<feature type="region of interest" description="Disordered" evidence="1">
    <location>
        <begin position="73"/>
        <end position="95"/>
    </location>
</feature>
<evidence type="ECO:0000313" key="2">
    <source>
        <dbReference type="EMBL" id="GGM76648.1"/>
    </source>
</evidence>
<feature type="compositionally biased region" description="Basic and acidic residues" evidence="1">
    <location>
        <begin position="74"/>
        <end position="88"/>
    </location>
</feature>
<name>A0A8J3CJM3_9PSEU</name>
<dbReference type="Proteomes" id="UP000637578">
    <property type="component" value="Unassembled WGS sequence"/>
</dbReference>
<organism evidence="2 3">
    <name type="scientific">Longimycelium tulufanense</name>
    <dbReference type="NCBI Taxonomy" id="907463"/>
    <lineage>
        <taxon>Bacteria</taxon>
        <taxon>Bacillati</taxon>
        <taxon>Actinomycetota</taxon>
        <taxon>Actinomycetes</taxon>
        <taxon>Pseudonocardiales</taxon>
        <taxon>Pseudonocardiaceae</taxon>
        <taxon>Longimycelium</taxon>
    </lineage>
</organism>
<dbReference type="RefSeq" id="WP_189061254.1">
    <property type="nucleotide sequence ID" value="NZ_BMMK01000037.1"/>
</dbReference>